<dbReference type="EMBL" id="CP002364">
    <property type="protein sequence ID" value="ADW19342.1"/>
    <property type="molecule type" value="Genomic_DNA"/>
</dbReference>
<evidence type="ECO:0000313" key="5">
    <source>
        <dbReference type="Proteomes" id="UP000006365"/>
    </source>
</evidence>
<reference evidence="4 5" key="1">
    <citation type="journal article" date="2011" name="Stand. Genomic Sci.">
        <title>Complete genome sequence of Desulfobulbus propionicus type strain (1pr3).</title>
        <authorList>
            <person name="Pagani I."/>
            <person name="Lapidus A."/>
            <person name="Nolan M."/>
            <person name="Lucas S."/>
            <person name="Hammon N."/>
            <person name="Deshpande S."/>
            <person name="Cheng J.F."/>
            <person name="Chertkov O."/>
            <person name="Davenport K."/>
            <person name="Tapia R."/>
            <person name="Han C."/>
            <person name="Goodwin L."/>
            <person name="Pitluck S."/>
            <person name="Liolios K."/>
            <person name="Mavromatis K."/>
            <person name="Ivanova N."/>
            <person name="Mikhailova N."/>
            <person name="Pati A."/>
            <person name="Chen A."/>
            <person name="Palaniappan K."/>
            <person name="Land M."/>
            <person name="Hauser L."/>
            <person name="Chang Y.J."/>
            <person name="Jeffries C.D."/>
            <person name="Detter J.C."/>
            <person name="Brambilla E."/>
            <person name="Kannan K.P."/>
            <person name="Djao O.D."/>
            <person name="Rohde M."/>
            <person name="Pukall R."/>
            <person name="Spring S."/>
            <person name="Goker M."/>
            <person name="Sikorski J."/>
            <person name="Woyke T."/>
            <person name="Bristow J."/>
            <person name="Eisen J.A."/>
            <person name="Markowitz V."/>
            <person name="Hugenholtz P."/>
            <person name="Kyrpides N.C."/>
            <person name="Klenk H.P."/>
        </authorList>
    </citation>
    <scope>NUCLEOTIDE SEQUENCE [LARGE SCALE GENOMIC DNA]</scope>
    <source>
        <strain evidence="5">ATCC 33891 / DSM 2032 / 1pr3</strain>
    </source>
</reference>
<protein>
    <submittedName>
        <fullName evidence="4">Anaerobic cobaltochelatase</fullName>
        <ecNumber evidence="4">4.99.1.3</ecNumber>
    </submittedName>
</protein>
<dbReference type="Proteomes" id="UP000006365">
    <property type="component" value="Chromosome"/>
</dbReference>
<dbReference type="SUPFAM" id="SSF53800">
    <property type="entry name" value="Chelatase"/>
    <property type="match status" value="1"/>
</dbReference>
<feature type="signal peptide" evidence="3">
    <location>
        <begin position="1"/>
        <end position="30"/>
    </location>
</feature>
<evidence type="ECO:0000256" key="3">
    <source>
        <dbReference type="SAM" id="SignalP"/>
    </source>
</evidence>
<gene>
    <name evidence="4" type="ordered locus">Despr_3214</name>
</gene>
<dbReference type="GO" id="GO:0019251">
    <property type="term" value="P:anaerobic cobalamin biosynthetic process"/>
    <property type="evidence" value="ECO:0007669"/>
    <property type="project" value="InterPro"/>
</dbReference>
<keyword evidence="4" id="KW-0456">Lyase</keyword>
<dbReference type="EC" id="4.99.1.3" evidence="4"/>
<dbReference type="AlphaFoldDB" id="A0A7U4DQS0"/>
<feature type="binding site" evidence="2">
    <location>
        <position position="215"/>
    </location>
    <ligand>
        <name>Co(2+)</name>
        <dbReference type="ChEBI" id="CHEBI:48828"/>
    </ligand>
</feature>
<feature type="binding site" evidence="2">
    <location>
        <position position="185"/>
    </location>
    <ligand>
        <name>Co(2+)</name>
        <dbReference type="ChEBI" id="CHEBI:48828"/>
    </ligand>
</feature>
<dbReference type="CDD" id="cd03412">
    <property type="entry name" value="CbiK_N"/>
    <property type="match status" value="1"/>
</dbReference>
<dbReference type="Pfam" id="PF06180">
    <property type="entry name" value="CbiK"/>
    <property type="match status" value="1"/>
</dbReference>
<keyword evidence="3" id="KW-0732">Signal</keyword>
<dbReference type="GO" id="GO:0016852">
    <property type="term" value="F:sirohydrochlorin cobaltochelatase activity"/>
    <property type="evidence" value="ECO:0007669"/>
    <property type="project" value="UniProtKB-EC"/>
</dbReference>
<evidence type="ECO:0000256" key="2">
    <source>
        <dbReference type="PIRSR" id="PIRSR033579-3"/>
    </source>
</evidence>
<keyword evidence="2" id="KW-0170">Cobalt</keyword>
<keyword evidence="2" id="KW-0479">Metal-binding</keyword>
<evidence type="ECO:0000313" key="4">
    <source>
        <dbReference type="EMBL" id="ADW19342.1"/>
    </source>
</evidence>
<name>A0A7U4DQS0_DESPD</name>
<proteinExistence type="predicted"/>
<dbReference type="PIRSF" id="PIRSF033579">
    <property type="entry name" value="Anaer_Co_chel"/>
    <property type="match status" value="1"/>
</dbReference>
<dbReference type="CDD" id="cd03413">
    <property type="entry name" value="CbiK_C"/>
    <property type="match status" value="1"/>
</dbReference>
<sequence>MNILEIKTLVLTIICCALIGTVCFSGAVGAAGHAAEEKGPAILLVTFGTSVENAQTAFQNIEHRVKEAFPKTEVRWAYTSSIIRNKLAKKGIRIDSPEMALSRLMDEGYTKVAVQSLHMIPGAEFHEINVNSRLFAQMAGGIDTVMVSQPLLISDATMDKVLNTVQTNIIPEERKAEDAVILMGHGTHHPSDAIYGALMYKAQKRDANLYVGTVEGAPSFAEIKEMLLKKKTQKAYLIPFMTVAGDHAMNDMAGDEPDSWKSQLTKAGITAVPVMKGLAEFDPIVDMWIDHLKNTMIHFHK</sequence>
<accession>A0A7U4DQS0</accession>
<feature type="chain" id="PRO_5030516072" evidence="3">
    <location>
        <begin position="31"/>
        <end position="301"/>
    </location>
</feature>
<dbReference type="GO" id="GO:0046872">
    <property type="term" value="F:metal ion binding"/>
    <property type="evidence" value="ECO:0007669"/>
    <property type="project" value="UniProtKB-KW"/>
</dbReference>
<keyword evidence="5" id="KW-1185">Reference proteome</keyword>
<dbReference type="Gene3D" id="3.40.50.1400">
    <property type="match status" value="2"/>
</dbReference>
<feature type="active site" description="Proton acceptor" evidence="1">
    <location>
        <position position="185"/>
    </location>
</feature>
<dbReference type="RefSeq" id="WP_015725866.1">
    <property type="nucleotide sequence ID" value="NC_014972.1"/>
</dbReference>
<dbReference type="InterPro" id="IPR010388">
    <property type="entry name" value="Anaerobic_Co-chelatase"/>
</dbReference>
<organism evidence="4 5">
    <name type="scientific">Desulfobulbus propionicus (strain ATCC 33891 / DSM 2032 / VKM B-1956 / 1pr3)</name>
    <dbReference type="NCBI Taxonomy" id="577650"/>
    <lineage>
        <taxon>Bacteria</taxon>
        <taxon>Pseudomonadati</taxon>
        <taxon>Thermodesulfobacteriota</taxon>
        <taxon>Desulfobulbia</taxon>
        <taxon>Desulfobulbales</taxon>
        <taxon>Desulfobulbaceae</taxon>
        <taxon>Desulfobulbus</taxon>
    </lineage>
</organism>
<dbReference type="KEGG" id="dpr:Despr_3214"/>
<feature type="binding site" evidence="2">
    <location>
        <position position="247"/>
    </location>
    <ligand>
        <name>Co(2+)</name>
        <dbReference type="ChEBI" id="CHEBI:48828"/>
    </ligand>
</feature>
<evidence type="ECO:0000256" key="1">
    <source>
        <dbReference type="PIRSR" id="PIRSR033579-1"/>
    </source>
</evidence>